<dbReference type="Gene3D" id="3.30.980.10">
    <property type="entry name" value="Threonyl-trna Synthetase, Chain A, domain 2"/>
    <property type="match status" value="1"/>
</dbReference>
<dbReference type="InterPro" id="IPR018164">
    <property type="entry name" value="Ala-tRNA-synth_IIc_N"/>
</dbReference>
<dbReference type="HAMAP" id="MF_00036_B">
    <property type="entry name" value="Ala_tRNA_synth_B"/>
    <property type="match status" value="1"/>
</dbReference>
<dbReference type="InterPro" id="IPR018165">
    <property type="entry name" value="Ala-tRNA-synth_IIc_core"/>
</dbReference>
<evidence type="ECO:0000256" key="10">
    <source>
        <dbReference type="ARBA" id="ARBA00048300"/>
    </source>
</evidence>
<gene>
    <name evidence="11" type="primary">alaS</name>
    <name evidence="13" type="ORF">H8696_09570</name>
</gene>
<comment type="domain">
    <text evidence="11">Consists of three domains; the N-terminal catalytic domain, the editing domain and the C-terminal C-Ala domain. The editing domain removes incorrectly charged amino acids, while the C-Ala domain, along with tRNA(Ala), serves as a bridge to cooperatively bring together the editing and aminoacylation centers thus stimulating deacylation of misacylated tRNAs.</text>
</comment>
<dbReference type="Gene3D" id="3.30.930.10">
    <property type="entry name" value="Bira Bifunctional Protein, Domain 2"/>
    <property type="match status" value="1"/>
</dbReference>
<evidence type="ECO:0000313" key="14">
    <source>
        <dbReference type="Proteomes" id="UP000623172"/>
    </source>
</evidence>
<evidence type="ECO:0000256" key="9">
    <source>
        <dbReference type="ARBA" id="ARBA00024779"/>
    </source>
</evidence>
<keyword evidence="3 11" id="KW-0436">Ligase</keyword>
<evidence type="ECO:0000256" key="8">
    <source>
        <dbReference type="ARBA" id="ARBA00023146"/>
    </source>
</evidence>
<comment type="function">
    <text evidence="9 11">Catalyzes the attachment of alanine to tRNA(Ala) in a two-step reaction: alanine is first activated by ATP to form Ala-AMP and then transferred to the acceptor end of tRNA(Ala). Also edits incorrectly charged Ser-tRNA(Ala) and Gly-tRNA(Ala) via its editing domain.</text>
</comment>
<dbReference type="RefSeq" id="WP_249317181.1">
    <property type="nucleotide sequence ID" value="NZ_JACRSR010000004.1"/>
</dbReference>
<dbReference type="PANTHER" id="PTHR11777">
    <property type="entry name" value="ALANYL-TRNA SYNTHETASE"/>
    <property type="match status" value="1"/>
</dbReference>
<dbReference type="SUPFAM" id="SSF101353">
    <property type="entry name" value="Putative anticodon-binding domain of alanyl-tRNA synthetase (AlaRS)"/>
    <property type="match status" value="1"/>
</dbReference>
<dbReference type="InterPro" id="IPR018162">
    <property type="entry name" value="Ala-tRNA-ligase_IIc_anticod-bd"/>
</dbReference>
<dbReference type="NCBIfam" id="NF002436">
    <property type="entry name" value="PRK01584.1"/>
    <property type="match status" value="1"/>
</dbReference>
<reference evidence="13" key="1">
    <citation type="submission" date="2020-08" db="EMBL/GenBank/DDBJ databases">
        <title>Genome public.</title>
        <authorList>
            <person name="Liu C."/>
            <person name="Sun Q."/>
        </authorList>
    </citation>
    <scope>NUCLEOTIDE SEQUENCE</scope>
    <source>
        <strain evidence="13">NSJ-53</strain>
    </source>
</reference>
<dbReference type="GO" id="GO:0000049">
    <property type="term" value="F:tRNA binding"/>
    <property type="evidence" value="ECO:0007669"/>
    <property type="project" value="UniProtKB-KW"/>
</dbReference>
<dbReference type="InterPro" id="IPR023033">
    <property type="entry name" value="Ala_tRNA_ligase_euk/bac"/>
</dbReference>
<keyword evidence="5 11" id="KW-0067">ATP-binding</keyword>
<dbReference type="GO" id="GO:0140096">
    <property type="term" value="F:catalytic activity, acting on a protein"/>
    <property type="evidence" value="ECO:0007669"/>
    <property type="project" value="UniProtKB-ARBA"/>
</dbReference>
<comment type="subcellular location">
    <subcellularLocation>
        <location evidence="11">Cytoplasm</location>
    </subcellularLocation>
</comment>
<comment type="catalytic activity">
    <reaction evidence="10 11">
        <text>tRNA(Ala) + L-alanine + ATP = L-alanyl-tRNA(Ala) + AMP + diphosphate</text>
        <dbReference type="Rhea" id="RHEA:12540"/>
        <dbReference type="Rhea" id="RHEA-COMP:9657"/>
        <dbReference type="Rhea" id="RHEA-COMP:9923"/>
        <dbReference type="ChEBI" id="CHEBI:30616"/>
        <dbReference type="ChEBI" id="CHEBI:33019"/>
        <dbReference type="ChEBI" id="CHEBI:57972"/>
        <dbReference type="ChEBI" id="CHEBI:78442"/>
        <dbReference type="ChEBI" id="CHEBI:78497"/>
        <dbReference type="ChEBI" id="CHEBI:456215"/>
        <dbReference type="EC" id="6.1.1.7"/>
    </reaction>
</comment>
<feature type="binding site" evidence="11">
    <location>
        <position position="457"/>
    </location>
    <ligand>
        <name>Zn(2+)</name>
        <dbReference type="ChEBI" id="CHEBI:29105"/>
    </ligand>
</feature>
<dbReference type="InterPro" id="IPR012947">
    <property type="entry name" value="tRNA_SAD"/>
</dbReference>
<dbReference type="Pfam" id="PF07973">
    <property type="entry name" value="tRNA_SAD"/>
    <property type="match status" value="1"/>
</dbReference>
<dbReference type="Gene3D" id="3.30.54.20">
    <property type="match status" value="1"/>
</dbReference>
<accession>A0A926D819</accession>
<keyword evidence="4 11" id="KW-0547">Nucleotide-binding</keyword>
<keyword evidence="11" id="KW-0479">Metal-binding</keyword>
<organism evidence="13 14">
    <name type="scientific">Gehongia tenuis</name>
    <dbReference type="NCBI Taxonomy" id="2763655"/>
    <lineage>
        <taxon>Bacteria</taxon>
        <taxon>Bacillati</taxon>
        <taxon>Bacillota</taxon>
        <taxon>Clostridia</taxon>
        <taxon>Christensenellales</taxon>
        <taxon>Christensenellaceae</taxon>
        <taxon>Gehongia</taxon>
    </lineage>
</organism>
<keyword evidence="6 11" id="KW-0694">RNA-binding</keyword>
<evidence type="ECO:0000256" key="3">
    <source>
        <dbReference type="ARBA" id="ARBA00022598"/>
    </source>
</evidence>
<dbReference type="SMART" id="SM00863">
    <property type="entry name" value="tRNA_SAD"/>
    <property type="match status" value="1"/>
</dbReference>
<dbReference type="InterPro" id="IPR002318">
    <property type="entry name" value="Ala-tRNA-lgiase_IIc"/>
</dbReference>
<dbReference type="GO" id="GO:0005737">
    <property type="term" value="C:cytoplasm"/>
    <property type="evidence" value="ECO:0007669"/>
    <property type="project" value="UniProtKB-SubCell"/>
</dbReference>
<dbReference type="PRINTS" id="PR00980">
    <property type="entry name" value="TRNASYNTHALA"/>
</dbReference>
<evidence type="ECO:0000256" key="1">
    <source>
        <dbReference type="ARBA" id="ARBA00008226"/>
    </source>
</evidence>
<dbReference type="GO" id="GO:0016740">
    <property type="term" value="F:transferase activity"/>
    <property type="evidence" value="ECO:0007669"/>
    <property type="project" value="UniProtKB-ARBA"/>
</dbReference>
<name>A0A926D819_9FIRM</name>
<evidence type="ECO:0000256" key="2">
    <source>
        <dbReference type="ARBA" id="ARBA00022555"/>
    </source>
</evidence>
<dbReference type="InterPro" id="IPR045864">
    <property type="entry name" value="aa-tRNA-synth_II/BPL/LPL"/>
</dbReference>
<dbReference type="Pfam" id="PF01411">
    <property type="entry name" value="tRNA-synt_2c"/>
    <property type="match status" value="1"/>
</dbReference>
<proteinExistence type="inferred from homology"/>
<keyword evidence="7 11" id="KW-0648">Protein biosynthesis</keyword>
<evidence type="ECO:0000256" key="7">
    <source>
        <dbReference type="ARBA" id="ARBA00022917"/>
    </source>
</evidence>
<sequence>MTAKELREKFIQFFQEKGHAVIKSASLIPENDPTVLFTTAGMHPLVPYLMGEKHPMGTRLTDAQKCLRTGDIDEVGDDAHLTFFEMLGNWSLGDYFKKEAIANSYEFLTSPKWLGLDPDRLAFSVFAGDEHAPRDMESYELWRSMGVPEEKIFFLPRENNWWGPAGITGPCGPDTEMFIDTGKEKCCPECSPACDCGKYLEIWNDVFMEYNKTAEGDYEPLEQKNVDTGMGLERTICILQGKSSVYDTDLFLPLLEKIEALSGKRYGETEEITRAMRIVADHIRSAVFLLGDDRAVTPSNVDQGYVLRRLIRRAIRFGMQLGMAEGFTPEVAEVVVSQYQDAYDELTRHRDFIMDELKKEEGRFQRTLRQGLREFEKVVGRLKDGKEIDGISAFHLYDTFGFPIEMTVELAKEKGLTVDVEGFEEAFKEHQKKSQAGAEQRFKGGLADQTEETARLHTATHLLHAALRHYLGDEVAQKGSNITAERLRFDFSFGRKVTKEELGQVEAWVNEAIAADVPVTMEEMDLEAAKASGAIGLFESKYGEKVKVYTIGGYSKEICGGPHAAHTGELKHFKIKKEESSSAGVRRIKAVLNDG</sequence>
<dbReference type="SUPFAM" id="SSF55186">
    <property type="entry name" value="ThrRS/AlaRS common domain"/>
    <property type="match status" value="1"/>
</dbReference>
<dbReference type="GO" id="GO:0006419">
    <property type="term" value="P:alanyl-tRNA aminoacylation"/>
    <property type="evidence" value="ECO:0007669"/>
    <property type="project" value="UniProtKB-UniRule"/>
</dbReference>
<dbReference type="SUPFAM" id="SSF55681">
    <property type="entry name" value="Class II aaRS and biotin synthetases"/>
    <property type="match status" value="1"/>
</dbReference>
<dbReference type="PROSITE" id="PS50860">
    <property type="entry name" value="AA_TRNA_LIGASE_II_ALA"/>
    <property type="match status" value="1"/>
</dbReference>
<feature type="binding site" evidence="11">
    <location>
        <position position="559"/>
    </location>
    <ligand>
        <name>Zn(2+)</name>
        <dbReference type="ChEBI" id="CHEBI:29105"/>
    </ligand>
</feature>
<dbReference type="AlphaFoldDB" id="A0A926D819"/>
<keyword evidence="14" id="KW-1185">Reference proteome</keyword>
<dbReference type="CDD" id="cd00673">
    <property type="entry name" value="AlaRS_core"/>
    <property type="match status" value="1"/>
</dbReference>
<comment type="similarity">
    <text evidence="1 11">Belongs to the class-II aminoacyl-tRNA synthetase family.</text>
</comment>
<dbReference type="GO" id="GO:0008270">
    <property type="term" value="F:zinc ion binding"/>
    <property type="evidence" value="ECO:0007669"/>
    <property type="project" value="UniProtKB-UniRule"/>
</dbReference>
<dbReference type="InterPro" id="IPR018163">
    <property type="entry name" value="Thr/Ala-tRNA-synth_IIc_edit"/>
</dbReference>
<comment type="caution">
    <text evidence="13">The sequence shown here is derived from an EMBL/GenBank/DDBJ whole genome shotgun (WGS) entry which is preliminary data.</text>
</comment>
<evidence type="ECO:0000256" key="6">
    <source>
        <dbReference type="ARBA" id="ARBA00022884"/>
    </source>
</evidence>
<evidence type="ECO:0000259" key="12">
    <source>
        <dbReference type="PROSITE" id="PS50860"/>
    </source>
</evidence>
<comment type="cofactor">
    <cofactor evidence="11">
        <name>Zn(2+)</name>
        <dbReference type="ChEBI" id="CHEBI:29105"/>
    </cofactor>
    <text evidence="11">Binds 1 zinc ion per subunit.</text>
</comment>
<evidence type="ECO:0000256" key="11">
    <source>
        <dbReference type="HAMAP-Rule" id="MF_00036"/>
    </source>
</evidence>
<keyword evidence="11" id="KW-0963">Cytoplasm</keyword>
<dbReference type="FunFam" id="3.30.980.10:FF:000004">
    <property type="entry name" value="Alanine--tRNA ligase, cytoplasmic"/>
    <property type="match status" value="1"/>
</dbReference>
<keyword evidence="11" id="KW-0862">Zinc</keyword>
<dbReference type="InterPro" id="IPR050058">
    <property type="entry name" value="Ala-tRNA_ligase"/>
</dbReference>
<evidence type="ECO:0000256" key="4">
    <source>
        <dbReference type="ARBA" id="ARBA00022741"/>
    </source>
</evidence>
<dbReference type="EC" id="6.1.1.7" evidence="11"/>
<dbReference type="Proteomes" id="UP000623172">
    <property type="component" value="Unassembled WGS sequence"/>
</dbReference>
<feature type="binding site" evidence="11">
    <location>
        <position position="461"/>
    </location>
    <ligand>
        <name>Zn(2+)</name>
        <dbReference type="ChEBI" id="CHEBI:29105"/>
    </ligand>
</feature>
<evidence type="ECO:0000313" key="13">
    <source>
        <dbReference type="EMBL" id="MBC8532095.1"/>
    </source>
</evidence>
<keyword evidence="8 11" id="KW-0030">Aminoacyl-tRNA synthetase</keyword>
<dbReference type="EMBL" id="JACRSR010000004">
    <property type="protein sequence ID" value="MBC8532095.1"/>
    <property type="molecule type" value="Genomic_DNA"/>
</dbReference>
<keyword evidence="2 11" id="KW-0820">tRNA-binding</keyword>
<feature type="domain" description="Alanyl-transfer RNA synthetases family profile" evidence="12">
    <location>
        <begin position="1"/>
        <end position="595"/>
    </location>
</feature>
<feature type="binding site" evidence="11">
    <location>
        <position position="563"/>
    </location>
    <ligand>
        <name>Zn(2+)</name>
        <dbReference type="ChEBI" id="CHEBI:29105"/>
    </ligand>
</feature>
<dbReference type="GO" id="GO:0004813">
    <property type="term" value="F:alanine-tRNA ligase activity"/>
    <property type="evidence" value="ECO:0007669"/>
    <property type="project" value="UniProtKB-UniRule"/>
</dbReference>
<dbReference type="GO" id="GO:0005524">
    <property type="term" value="F:ATP binding"/>
    <property type="evidence" value="ECO:0007669"/>
    <property type="project" value="UniProtKB-UniRule"/>
</dbReference>
<dbReference type="PANTHER" id="PTHR11777:SF9">
    <property type="entry name" value="ALANINE--TRNA LIGASE, CYTOPLASMIC"/>
    <property type="match status" value="1"/>
</dbReference>
<dbReference type="GO" id="GO:0002161">
    <property type="term" value="F:aminoacyl-tRNA deacylase activity"/>
    <property type="evidence" value="ECO:0007669"/>
    <property type="project" value="TreeGrafter"/>
</dbReference>
<protein>
    <recommendedName>
        <fullName evidence="11">Alanine--tRNA ligase</fullName>
        <ecNumber evidence="11">6.1.1.7</ecNumber>
    </recommendedName>
    <alternativeName>
        <fullName evidence="11">Alanyl-tRNA synthetase</fullName>
        <shortName evidence="11">AlaRS</shortName>
    </alternativeName>
</protein>
<dbReference type="NCBIfam" id="TIGR00344">
    <property type="entry name" value="alaS"/>
    <property type="match status" value="1"/>
</dbReference>
<evidence type="ECO:0000256" key="5">
    <source>
        <dbReference type="ARBA" id="ARBA00022840"/>
    </source>
</evidence>